<keyword evidence="4" id="KW-1185">Reference proteome</keyword>
<reference evidence="4" key="1">
    <citation type="journal article" date="2019" name="Int. J. Syst. Evol. Microbiol.">
        <title>The Global Catalogue of Microorganisms (GCM) 10K type strain sequencing project: providing services to taxonomists for standard genome sequencing and annotation.</title>
        <authorList>
            <consortium name="The Broad Institute Genomics Platform"/>
            <consortium name="The Broad Institute Genome Sequencing Center for Infectious Disease"/>
            <person name="Wu L."/>
            <person name="Ma J."/>
        </authorList>
    </citation>
    <scope>NUCLEOTIDE SEQUENCE [LARGE SCALE GENOMIC DNA]</scope>
    <source>
        <strain evidence="4">KCTC 5701</strain>
    </source>
</reference>
<protein>
    <recommendedName>
        <fullName evidence="5">Integral membrane protein</fullName>
    </recommendedName>
</protein>
<name>A0ABW0WB04_STRNO</name>
<feature type="region of interest" description="Disordered" evidence="1">
    <location>
        <begin position="1"/>
        <end position="61"/>
    </location>
</feature>
<evidence type="ECO:0000313" key="3">
    <source>
        <dbReference type="EMBL" id="MFC5654497.1"/>
    </source>
</evidence>
<dbReference type="RefSeq" id="WP_344347267.1">
    <property type="nucleotide sequence ID" value="NZ_BAAASM010000009.1"/>
</dbReference>
<evidence type="ECO:0000256" key="2">
    <source>
        <dbReference type="SAM" id="Phobius"/>
    </source>
</evidence>
<dbReference type="EMBL" id="JBHSOE010000003">
    <property type="protein sequence ID" value="MFC5654497.1"/>
    <property type="molecule type" value="Genomic_DNA"/>
</dbReference>
<feature type="transmembrane region" description="Helical" evidence="2">
    <location>
        <begin position="162"/>
        <end position="179"/>
    </location>
</feature>
<gene>
    <name evidence="3" type="ORF">ACFP3J_03185</name>
</gene>
<feature type="compositionally biased region" description="Pro residues" evidence="1">
    <location>
        <begin position="1"/>
        <end position="12"/>
    </location>
</feature>
<keyword evidence="2" id="KW-1133">Transmembrane helix</keyword>
<feature type="transmembrane region" description="Helical" evidence="2">
    <location>
        <begin position="89"/>
        <end position="111"/>
    </location>
</feature>
<keyword evidence="2" id="KW-0812">Transmembrane</keyword>
<feature type="transmembrane region" description="Helical" evidence="2">
    <location>
        <begin position="131"/>
        <end position="150"/>
    </location>
</feature>
<evidence type="ECO:0008006" key="5">
    <source>
        <dbReference type="Google" id="ProtNLM"/>
    </source>
</evidence>
<feature type="compositionally biased region" description="Pro residues" evidence="1">
    <location>
        <begin position="37"/>
        <end position="60"/>
    </location>
</feature>
<dbReference type="Proteomes" id="UP001596065">
    <property type="component" value="Unassembled WGS sequence"/>
</dbReference>
<keyword evidence="2" id="KW-0472">Membrane</keyword>
<accession>A0ABW0WB04</accession>
<sequence length="193" mass="20895">MPTPDQPRPRPITPTRVLPAGAPLPPRPPEPGEEPPWRTPPPPPVVTSPPPPAPPPPPPAEVVVHHHHVHEIVQGPVEEERPPRLWERLWDALLTWRMVAALLAALVPWAVGRSPVGIWAHTVHQARAEAGILAAYVIAGVAITAAWAIDHHSSPPGQPSRALPRFFLVVALLGAPGVLDWYDGLTLFTGVHR</sequence>
<proteinExistence type="predicted"/>
<organism evidence="3 4">
    <name type="scientific">Streptomyces nogalater</name>
    <dbReference type="NCBI Taxonomy" id="38314"/>
    <lineage>
        <taxon>Bacteria</taxon>
        <taxon>Bacillati</taxon>
        <taxon>Actinomycetota</taxon>
        <taxon>Actinomycetes</taxon>
        <taxon>Kitasatosporales</taxon>
        <taxon>Streptomycetaceae</taxon>
        <taxon>Streptomyces</taxon>
    </lineage>
</organism>
<evidence type="ECO:0000256" key="1">
    <source>
        <dbReference type="SAM" id="MobiDB-lite"/>
    </source>
</evidence>
<evidence type="ECO:0000313" key="4">
    <source>
        <dbReference type="Proteomes" id="UP001596065"/>
    </source>
</evidence>
<comment type="caution">
    <text evidence="3">The sequence shown here is derived from an EMBL/GenBank/DDBJ whole genome shotgun (WGS) entry which is preliminary data.</text>
</comment>